<dbReference type="OrthoDB" id="3830203at2"/>
<evidence type="ECO:0000313" key="2">
    <source>
        <dbReference type="Proteomes" id="UP000650511"/>
    </source>
</evidence>
<proteinExistence type="predicted"/>
<reference evidence="1" key="2">
    <citation type="submission" date="2020-09" db="EMBL/GenBank/DDBJ databases">
        <authorList>
            <person name="Sun Q."/>
            <person name="Zhou Y."/>
        </authorList>
    </citation>
    <scope>NUCLEOTIDE SEQUENCE</scope>
    <source>
        <strain evidence="1">CGMCC 1.14988</strain>
    </source>
</reference>
<dbReference type="Proteomes" id="UP000650511">
    <property type="component" value="Unassembled WGS sequence"/>
</dbReference>
<dbReference type="EMBL" id="BMHA01000006">
    <property type="protein sequence ID" value="GGI06412.1"/>
    <property type="molecule type" value="Genomic_DNA"/>
</dbReference>
<reference evidence="1" key="1">
    <citation type="journal article" date="2014" name="Int. J. Syst. Evol. Microbiol.">
        <title>Complete genome sequence of Corynebacterium casei LMG S-19264T (=DSM 44701T), isolated from a smear-ripened cheese.</title>
        <authorList>
            <consortium name="US DOE Joint Genome Institute (JGI-PGF)"/>
            <person name="Walter F."/>
            <person name="Albersmeier A."/>
            <person name="Kalinowski J."/>
            <person name="Ruckert C."/>
        </authorList>
    </citation>
    <scope>NUCLEOTIDE SEQUENCE</scope>
    <source>
        <strain evidence="1">CGMCC 1.14988</strain>
    </source>
</reference>
<evidence type="ECO:0008006" key="3">
    <source>
        <dbReference type="Google" id="ProtNLM"/>
    </source>
</evidence>
<sequence length="68" mass="7902">MPQGTVRSYDPATRTGTVLDDRLREYRYDRETFDASGLFELRVGQRIRFELQGDEDDPHLTRLGIVSL</sequence>
<keyword evidence="2" id="KW-1185">Reference proteome</keyword>
<protein>
    <recommendedName>
        <fullName evidence="3">Cold shock protein, CspA family</fullName>
    </recommendedName>
</protein>
<name>A0A8J3A8E3_9ACTN</name>
<gene>
    <name evidence="1" type="ORF">GCM10011354_18960</name>
</gene>
<accession>A0A8J3A8E3</accession>
<dbReference type="AlphaFoldDB" id="A0A8J3A8E3"/>
<comment type="caution">
    <text evidence="1">The sequence shown here is derived from an EMBL/GenBank/DDBJ whole genome shotgun (WGS) entry which is preliminary data.</text>
</comment>
<dbReference type="RefSeq" id="WP_130650546.1">
    <property type="nucleotide sequence ID" value="NZ_BMHA01000006.1"/>
</dbReference>
<evidence type="ECO:0000313" key="1">
    <source>
        <dbReference type="EMBL" id="GGI06412.1"/>
    </source>
</evidence>
<organism evidence="1 2">
    <name type="scientific">Egicoccus halophilus</name>
    <dbReference type="NCBI Taxonomy" id="1670830"/>
    <lineage>
        <taxon>Bacteria</taxon>
        <taxon>Bacillati</taxon>
        <taxon>Actinomycetota</taxon>
        <taxon>Nitriliruptoria</taxon>
        <taxon>Egicoccales</taxon>
        <taxon>Egicoccaceae</taxon>
        <taxon>Egicoccus</taxon>
    </lineage>
</organism>